<dbReference type="OrthoDB" id="43744at2759"/>
<evidence type="ECO:0000313" key="2">
    <source>
        <dbReference type="Proteomes" id="UP000623467"/>
    </source>
</evidence>
<evidence type="ECO:0000313" key="1">
    <source>
        <dbReference type="EMBL" id="KAF7373576.1"/>
    </source>
</evidence>
<sequence length="414" mass="44935">MPITPQDVANADLLNGLSLSASGDRVVYCVGPAFHAKDAHKTQALWLAEVGVAESARKITSGLFNDQNPKFHPTSGDVIFLSDRHKAGSKPQLYRISSREFGGDPEPLTPTENIRGVASFEISPDGRWLAYMSADEPEDKDEEKKDTYVIIWHAPEKLGRLRIIDLSGRIKDIQTAVSVNQHVQSTFVWSPDSTKILYRLANLPGLESEALPISENIVSVEEDGDSLRFNHTHVVAHNPALIGGSIWTQPGKFHFLRMAGFVSVPTLWACKTEPGATPTPVAFGDTDDAARLVGVTTEMAVEVACGLETRIQICGSDATSSFTAFETFQDAFSSWDIKHVNGKYIFVVARITSCDPAFCSIGALSGSGGRTLFTSRSVKSFRARLPENGVTKRNNETLSCGAGAQRAPRQPVTS</sequence>
<proteinExistence type="predicted"/>
<organism evidence="1 2">
    <name type="scientific">Mycena sanguinolenta</name>
    <dbReference type="NCBI Taxonomy" id="230812"/>
    <lineage>
        <taxon>Eukaryota</taxon>
        <taxon>Fungi</taxon>
        <taxon>Dikarya</taxon>
        <taxon>Basidiomycota</taxon>
        <taxon>Agaricomycotina</taxon>
        <taxon>Agaricomycetes</taxon>
        <taxon>Agaricomycetidae</taxon>
        <taxon>Agaricales</taxon>
        <taxon>Marasmiineae</taxon>
        <taxon>Mycenaceae</taxon>
        <taxon>Mycena</taxon>
    </lineage>
</organism>
<dbReference type="InterPro" id="IPR011042">
    <property type="entry name" value="6-blade_b-propeller_TolB-like"/>
</dbReference>
<dbReference type="SUPFAM" id="SSF82171">
    <property type="entry name" value="DPP6 N-terminal domain-like"/>
    <property type="match status" value="1"/>
</dbReference>
<gene>
    <name evidence="1" type="ORF">MSAN_00568000</name>
</gene>
<dbReference type="EMBL" id="JACAZH010000003">
    <property type="protein sequence ID" value="KAF7373576.1"/>
    <property type="molecule type" value="Genomic_DNA"/>
</dbReference>
<dbReference type="Gene3D" id="2.120.10.30">
    <property type="entry name" value="TolB, C-terminal domain"/>
    <property type="match status" value="1"/>
</dbReference>
<protein>
    <submittedName>
        <fullName evidence="1">Peptidase-S9 domain-containing protein</fullName>
    </submittedName>
</protein>
<comment type="caution">
    <text evidence="1">The sequence shown here is derived from an EMBL/GenBank/DDBJ whole genome shotgun (WGS) entry which is preliminary data.</text>
</comment>
<reference evidence="1" key="1">
    <citation type="submission" date="2020-05" db="EMBL/GenBank/DDBJ databases">
        <title>Mycena genomes resolve the evolution of fungal bioluminescence.</title>
        <authorList>
            <person name="Tsai I.J."/>
        </authorList>
    </citation>
    <scope>NUCLEOTIDE SEQUENCE</scope>
    <source>
        <strain evidence="1">160909Yilan</strain>
    </source>
</reference>
<keyword evidence="2" id="KW-1185">Reference proteome</keyword>
<dbReference type="AlphaFoldDB" id="A0A8H6ZAZ3"/>
<accession>A0A8H6ZAZ3</accession>
<name>A0A8H6ZAZ3_9AGAR</name>
<dbReference type="Proteomes" id="UP000623467">
    <property type="component" value="Unassembled WGS sequence"/>
</dbReference>